<protein>
    <recommendedName>
        <fullName evidence="2">protein-tyrosine-phosphatase</fullName>
        <ecNumber evidence="2">3.1.3.48</ecNumber>
    </recommendedName>
</protein>
<dbReference type="InterPro" id="IPR020422">
    <property type="entry name" value="TYR_PHOSPHATASE_DUAL_dom"/>
</dbReference>
<sequence>MSLTIIMNVSAVVPVKATQLGAETTLVAAPKYPPKADEPLSMRRSHTLGDDYFQRRELRIICTQKVAFDDFLPQENEIIPRLHLCDLYTATCPKVHERLGITHVLSVVRKPSVRFAHDVEHMYLPIEDVCNANLIRYLDAAVEWLHASLTSDENARVMVHCVWGMSRSASIVIAYLIAKHGMTLDAALAWCRLKRAVVKPNRGFMAQLKDYERQVRAMERRRKMAKTRKTMIVMLADGTMEHFPDASVAV</sequence>
<dbReference type="SMART" id="SM00195">
    <property type="entry name" value="DSPc"/>
    <property type="match status" value="1"/>
</dbReference>
<comment type="similarity">
    <text evidence="1">Belongs to the protein-tyrosine phosphatase family. Non-receptor class dual specificity subfamily.</text>
</comment>
<keyword evidence="4" id="KW-0904">Protein phosphatase</keyword>
<evidence type="ECO:0000256" key="2">
    <source>
        <dbReference type="ARBA" id="ARBA00013064"/>
    </source>
</evidence>
<evidence type="ECO:0000313" key="8">
    <source>
        <dbReference type="EMBL" id="TFK53951.1"/>
    </source>
</evidence>
<evidence type="ECO:0000259" key="6">
    <source>
        <dbReference type="PROSITE" id="PS50054"/>
    </source>
</evidence>
<evidence type="ECO:0000259" key="7">
    <source>
        <dbReference type="PROSITE" id="PS50056"/>
    </source>
</evidence>
<dbReference type="OrthoDB" id="2017893at2759"/>
<dbReference type="InterPro" id="IPR000387">
    <property type="entry name" value="Tyr_Pase_dom"/>
</dbReference>
<reference evidence="8 9" key="1">
    <citation type="journal article" date="2019" name="Nat. Ecol. Evol.">
        <title>Megaphylogeny resolves global patterns of mushroom evolution.</title>
        <authorList>
            <person name="Varga T."/>
            <person name="Krizsan K."/>
            <person name="Foldi C."/>
            <person name="Dima B."/>
            <person name="Sanchez-Garcia M."/>
            <person name="Sanchez-Ramirez S."/>
            <person name="Szollosi G.J."/>
            <person name="Szarkandi J.G."/>
            <person name="Papp V."/>
            <person name="Albert L."/>
            <person name="Andreopoulos W."/>
            <person name="Angelini C."/>
            <person name="Antonin V."/>
            <person name="Barry K.W."/>
            <person name="Bougher N.L."/>
            <person name="Buchanan P."/>
            <person name="Buyck B."/>
            <person name="Bense V."/>
            <person name="Catcheside P."/>
            <person name="Chovatia M."/>
            <person name="Cooper J."/>
            <person name="Damon W."/>
            <person name="Desjardin D."/>
            <person name="Finy P."/>
            <person name="Geml J."/>
            <person name="Haridas S."/>
            <person name="Hughes K."/>
            <person name="Justo A."/>
            <person name="Karasinski D."/>
            <person name="Kautmanova I."/>
            <person name="Kiss B."/>
            <person name="Kocsube S."/>
            <person name="Kotiranta H."/>
            <person name="LaButti K.M."/>
            <person name="Lechner B.E."/>
            <person name="Liimatainen K."/>
            <person name="Lipzen A."/>
            <person name="Lukacs Z."/>
            <person name="Mihaltcheva S."/>
            <person name="Morgado L.N."/>
            <person name="Niskanen T."/>
            <person name="Noordeloos M.E."/>
            <person name="Ohm R.A."/>
            <person name="Ortiz-Santana B."/>
            <person name="Ovrebo C."/>
            <person name="Racz N."/>
            <person name="Riley R."/>
            <person name="Savchenko A."/>
            <person name="Shiryaev A."/>
            <person name="Soop K."/>
            <person name="Spirin V."/>
            <person name="Szebenyi C."/>
            <person name="Tomsovsky M."/>
            <person name="Tulloss R.E."/>
            <person name="Uehling J."/>
            <person name="Grigoriev I.V."/>
            <person name="Vagvolgyi C."/>
            <person name="Papp T."/>
            <person name="Martin F.M."/>
            <person name="Miettinen O."/>
            <person name="Hibbett D.S."/>
            <person name="Nagy L.G."/>
        </authorList>
    </citation>
    <scope>NUCLEOTIDE SEQUENCE [LARGE SCALE GENOMIC DNA]</scope>
    <source>
        <strain evidence="8 9">OMC1185</strain>
    </source>
</reference>
<dbReference type="AlphaFoldDB" id="A0A5C3NK24"/>
<accession>A0A5C3NK24</accession>
<dbReference type="CDD" id="cd14498">
    <property type="entry name" value="DSP"/>
    <property type="match status" value="1"/>
</dbReference>
<dbReference type="GO" id="GO:0033550">
    <property type="term" value="F:MAP kinase tyrosine phosphatase activity"/>
    <property type="evidence" value="ECO:0007669"/>
    <property type="project" value="TreeGrafter"/>
</dbReference>
<dbReference type="Pfam" id="PF00782">
    <property type="entry name" value="DSPc"/>
    <property type="match status" value="1"/>
</dbReference>
<evidence type="ECO:0000256" key="3">
    <source>
        <dbReference type="ARBA" id="ARBA00022801"/>
    </source>
</evidence>
<dbReference type="InterPro" id="IPR029021">
    <property type="entry name" value="Prot-tyrosine_phosphatase-like"/>
</dbReference>
<evidence type="ECO:0000313" key="9">
    <source>
        <dbReference type="Proteomes" id="UP000305948"/>
    </source>
</evidence>
<keyword evidence="9" id="KW-1185">Reference proteome</keyword>
<feature type="domain" description="Tyrosine-protein phosphatase" evidence="6">
    <location>
        <begin position="74"/>
        <end position="217"/>
    </location>
</feature>
<dbReference type="PANTHER" id="PTHR10159:SF511">
    <property type="entry name" value="DUAL SPECIFICITY PROTEIN PHOSPHATASE 1"/>
    <property type="match status" value="1"/>
</dbReference>
<feature type="coiled-coil region" evidence="5">
    <location>
        <begin position="201"/>
        <end position="228"/>
    </location>
</feature>
<proteinExistence type="inferred from homology"/>
<feature type="domain" description="Tyrosine specific protein phosphatases" evidence="7">
    <location>
        <begin position="132"/>
        <end position="195"/>
    </location>
</feature>
<dbReference type="GO" id="GO:0017017">
    <property type="term" value="F:MAP kinase tyrosine/serine/threonine phosphatase activity"/>
    <property type="evidence" value="ECO:0007669"/>
    <property type="project" value="TreeGrafter"/>
</dbReference>
<dbReference type="GO" id="GO:0008330">
    <property type="term" value="F:protein tyrosine/threonine phosphatase activity"/>
    <property type="evidence" value="ECO:0007669"/>
    <property type="project" value="TreeGrafter"/>
</dbReference>
<dbReference type="InterPro" id="IPR016130">
    <property type="entry name" value="Tyr_Pase_AS"/>
</dbReference>
<organism evidence="8 9">
    <name type="scientific">Heliocybe sulcata</name>
    <dbReference type="NCBI Taxonomy" id="5364"/>
    <lineage>
        <taxon>Eukaryota</taxon>
        <taxon>Fungi</taxon>
        <taxon>Dikarya</taxon>
        <taxon>Basidiomycota</taxon>
        <taxon>Agaricomycotina</taxon>
        <taxon>Agaricomycetes</taxon>
        <taxon>Gloeophyllales</taxon>
        <taxon>Gloeophyllaceae</taxon>
        <taxon>Heliocybe</taxon>
    </lineage>
</organism>
<dbReference type="EC" id="3.1.3.48" evidence="2"/>
<keyword evidence="5" id="KW-0175">Coiled coil</keyword>
<name>A0A5C3NK24_9AGAM</name>
<evidence type="ECO:0000256" key="1">
    <source>
        <dbReference type="ARBA" id="ARBA00008601"/>
    </source>
</evidence>
<evidence type="ECO:0000256" key="5">
    <source>
        <dbReference type="SAM" id="Coils"/>
    </source>
</evidence>
<dbReference type="EMBL" id="ML213506">
    <property type="protein sequence ID" value="TFK53951.1"/>
    <property type="molecule type" value="Genomic_DNA"/>
</dbReference>
<dbReference type="GO" id="GO:0005737">
    <property type="term" value="C:cytoplasm"/>
    <property type="evidence" value="ECO:0007669"/>
    <property type="project" value="TreeGrafter"/>
</dbReference>
<dbReference type="PANTHER" id="PTHR10159">
    <property type="entry name" value="DUAL SPECIFICITY PROTEIN PHOSPHATASE"/>
    <property type="match status" value="1"/>
</dbReference>
<dbReference type="Proteomes" id="UP000305948">
    <property type="component" value="Unassembled WGS sequence"/>
</dbReference>
<dbReference type="Gene3D" id="3.90.190.10">
    <property type="entry name" value="Protein tyrosine phosphatase superfamily"/>
    <property type="match status" value="1"/>
</dbReference>
<keyword evidence="3" id="KW-0378">Hydrolase</keyword>
<dbReference type="InterPro" id="IPR000340">
    <property type="entry name" value="Dual-sp_phosphatase_cat-dom"/>
</dbReference>
<dbReference type="PROSITE" id="PS50054">
    <property type="entry name" value="TYR_PHOSPHATASE_DUAL"/>
    <property type="match status" value="1"/>
</dbReference>
<dbReference type="GO" id="GO:0043409">
    <property type="term" value="P:negative regulation of MAPK cascade"/>
    <property type="evidence" value="ECO:0007669"/>
    <property type="project" value="TreeGrafter"/>
</dbReference>
<dbReference type="PROSITE" id="PS00383">
    <property type="entry name" value="TYR_PHOSPHATASE_1"/>
    <property type="match status" value="1"/>
</dbReference>
<dbReference type="SUPFAM" id="SSF52799">
    <property type="entry name" value="(Phosphotyrosine protein) phosphatases II"/>
    <property type="match status" value="1"/>
</dbReference>
<dbReference type="PROSITE" id="PS50056">
    <property type="entry name" value="TYR_PHOSPHATASE_2"/>
    <property type="match status" value="1"/>
</dbReference>
<gene>
    <name evidence="8" type="ORF">OE88DRAFT_1642612</name>
</gene>
<dbReference type="STRING" id="5364.A0A5C3NK24"/>
<evidence type="ECO:0000256" key="4">
    <source>
        <dbReference type="ARBA" id="ARBA00022912"/>
    </source>
</evidence>